<dbReference type="EMBL" id="UZAE01013511">
    <property type="protein sequence ID" value="VDO10163.1"/>
    <property type="molecule type" value="Genomic_DNA"/>
</dbReference>
<dbReference type="Proteomes" id="UP000278807">
    <property type="component" value="Unassembled WGS sequence"/>
</dbReference>
<feature type="region of interest" description="Disordered" evidence="1">
    <location>
        <begin position="45"/>
        <end position="95"/>
    </location>
</feature>
<reference evidence="2 3" key="2">
    <citation type="submission" date="2018-11" db="EMBL/GenBank/DDBJ databases">
        <authorList>
            <consortium name="Pathogen Informatics"/>
        </authorList>
    </citation>
    <scope>NUCLEOTIDE SEQUENCE [LARGE SCALE GENOMIC DNA]</scope>
</reference>
<evidence type="ECO:0000256" key="1">
    <source>
        <dbReference type="SAM" id="MobiDB-lite"/>
    </source>
</evidence>
<evidence type="ECO:0000313" key="3">
    <source>
        <dbReference type="Proteomes" id="UP000278807"/>
    </source>
</evidence>
<protein>
    <submittedName>
        <fullName evidence="2 4">Uncharacterized protein</fullName>
    </submittedName>
</protein>
<sequence length="158" mass="17477">MIATESHSNLPNSAISSASSPKLVRISYRCSSEMKVTERNEFLIGRQPAEEPTGVADRSRNLKRASASAAIVKQNRSSSAGGKRPPYRLEESRSRKIHQEMIEINPSPRQEDLVKIHPTVLTVRNSGANARIPTSAVSTNFKYFLATLICHINVVYSL</sequence>
<organism evidence="4">
    <name type="scientific">Rodentolepis nana</name>
    <name type="common">Dwarf tapeworm</name>
    <name type="synonym">Hymenolepis nana</name>
    <dbReference type="NCBI Taxonomy" id="102285"/>
    <lineage>
        <taxon>Eukaryota</taxon>
        <taxon>Metazoa</taxon>
        <taxon>Spiralia</taxon>
        <taxon>Lophotrochozoa</taxon>
        <taxon>Platyhelminthes</taxon>
        <taxon>Cestoda</taxon>
        <taxon>Eucestoda</taxon>
        <taxon>Cyclophyllidea</taxon>
        <taxon>Hymenolepididae</taxon>
        <taxon>Rodentolepis</taxon>
    </lineage>
</organism>
<dbReference type="AlphaFoldDB" id="A0A0R3TUB3"/>
<keyword evidence="3" id="KW-1185">Reference proteome</keyword>
<evidence type="ECO:0000313" key="2">
    <source>
        <dbReference type="EMBL" id="VDO10163.1"/>
    </source>
</evidence>
<name>A0A0R3TUB3_RODNA</name>
<accession>A0A0R3TUB3</accession>
<evidence type="ECO:0000313" key="4">
    <source>
        <dbReference type="WBParaSite" id="HNAJ_0001133901-mRNA-1"/>
    </source>
</evidence>
<gene>
    <name evidence="2" type="ORF">HNAJ_LOCUS11329</name>
</gene>
<reference evidence="4" key="1">
    <citation type="submission" date="2017-02" db="UniProtKB">
        <authorList>
            <consortium name="WormBaseParasite"/>
        </authorList>
    </citation>
    <scope>IDENTIFICATION</scope>
</reference>
<proteinExistence type="predicted"/>
<dbReference type="WBParaSite" id="HNAJ_0001133901-mRNA-1">
    <property type="protein sequence ID" value="HNAJ_0001133901-mRNA-1"/>
    <property type="gene ID" value="HNAJ_0001133901"/>
</dbReference>